<gene>
    <name evidence="1" type="ORF">RF11_04372</name>
</gene>
<name>A0A0C2MN07_THEKT</name>
<keyword evidence="2" id="KW-1185">Reference proteome</keyword>
<dbReference type="AlphaFoldDB" id="A0A0C2MN07"/>
<dbReference type="EMBL" id="JWZT01003733">
    <property type="protein sequence ID" value="KII65740.1"/>
    <property type="molecule type" value="Genomic_DNA"/>
</dbReference>
<proteinExistence type="predicted"/>
<reference evidence="1 2" key="1">
    <citation type="journal article" date="2014" name="Genome Biol. Evol.">
        <title>The genome of the myxosporean Thelohanellus kitauei shows adaptations to nutrient acquisition within its fish host.</title>
        <authorList>
            <person name="Yang Y."/>
            <person name="Xiong J."/>
            <person name="Zhou Z."/>
            <person name="Huo F."/>
            <person name="Miao W."/>
            <person name="Ran C."/>
            <person name="Liu Y."/>
            <person name="Zhang J."/>
            <person name="Feng J."/>
            <person name="Wang M."/>
            <person name="Wang M."/>
            <person name="Wang L."/>
            <person name="Yao B."/>
        </authorList>
    </citation>
    <scope>NUCLEOTIDE SEQUENCE [LARGE SCALE GENOMIC DNA]</scope>
    <source>
        <strain evidence="1">Wuqing</strain>
    </source>
</reference>
<protein>
    <submittedName>
        <fullName evidence="1">Uncharacterized protein</fullName>
    </submittedName>
</protein>
<accession>A0A0C2MN07</accession>
<organism evidence="1 2">
    <name type="scientific">Thelohanellus kitauei</name>
    <name type="common">Myxosporean</name>
    <dbReference type="NCBI Taxonomy" id="669202"/>
    <lineage>
        <taxon>Eukaryota</taxon>
        <taxon>Metazoa</taxon>
        <taxon>Cnidaria</taxon>
        <taxon>Myxozoa</taxon>
        <taxon>Myxosporea</taxon>
        <taxon>Bivalvulida</taxon>
        <taxon>Platysporina</taxon>
        <taxon>Myxobolidae</taxon>
        <taxon>Thelohanellus</taxon>
    </lineage>
</organism>
<evidence type="ECO:0000313" key="1">
    <source>
        <dbReference type="EMBL" id="KII65740.1"/>
    </source>
</evidence>
<evidence type="ECO:0000313" key="2">
    <source>
        <dbReference type="Proteomes" id="UP000031668"/>
    </source>
</evidence>
<dbReference type="Proteomes" id="UP000031668">
    <property type="component" value="Unassembled WGS sequence"/>
</dbReference>
<comment type="caution">
    <text evidence="1">The sequence shown here is derived from an EMBL/GenBank/DDBJ whole genome shotgun (WGS) entry which is preliminary data.</text>
</comment>
<sequence length="207" mass="24889">MFANLFQIDIAPTMFSEDWQLKERILDFKFDKFNKCVYYHVKIGIIRKCYGNKEQIAKPPLLFIEDITIMGIDFDYMNLYLFYFSKHEITAIHARSLVKTSIYKTEHFIRYLKLDVSRQYYVFKIRKMIIFYLEKGTRQSKICVLSFSAAVEVAAFDFDKDVHQIVFRDITLEIYTNEGIYMYRFSTDELKEVNLIFNKSHKIPFLM</sequence>